<dbReference type="InterPro" id="IPR038765">
    <property type="entry name" value="Papain-like_cys_pep_sf"/>
</dbReference>
<evidence type="ECO:0000313" key="5">
    <source>
        <dbReference type="EMBL" id="KAK9811722.1"/>
    </source>
</evidence>
<feature type="compositionally biased region" description="Low complexity" evidence="3">
    <location>
        <begin position="214"/>
        <end position="224"/>
    </location>
</feature>
<comment type="caution">
    <text evidence="5">The sequence shown here is derived from an EMBL/GenBank/DDBJ whole genome shotgun (WGS) entry which is preliminary data.</text>
</comment>
<keyword evidence="2" id="KW-0788">Thiol protease</keyword>
<evidence type="ECO:0000256" key="3">
    <source>
        <dbReference type="SAM" id="MobiDB-lite"/>
    </source>
</evidence>
<feature type="compositionally biased region" description="Basic and acidic residues" evidence="3">
    <location>
        <begin position="409"/>
        <end position="421"/>
    </location>
</feature>
<dbReference type="GO" id="GO:0006508">
    <property type="term" value="P:proteolysis"/>
    <property type="evidence" value="ECO:0007669"/>
    <property type="project" value="UniProtKB-KW"/>
</dbReference>
<keyword evidence="6" id="KW-1185">Reference proteome</keyword>
<keyword evidence="2" id="KW-0378">Hydrolase</keyword>
<reference evidence="5 6" key="1">
    <citation type="journal article" date="2024" name="Nat. Commun.">
        <title>Phylogenomics reveals the evolutionary origins of lichenization in chlorophyte algae.</title>
        <authorList>
            <person name="Puginier C."/>
            <person name="Libourel C."/>
            <person name="Otte J."/>
            <person name="Skaloud P."/>
            <person name="Haon M."/>
            <person name="Grisel S."/>
            <person name="Petersen M."/>
            <person name="Berrin J.G."/>
            <person name="Delaux P.M."/>
            <person name="Dal Grande F."/>
            <person name="Keller J."/>
        </authorList>
    </citation>
    <scope>NUCLEOTIDE SEQUENCE [LARGE SCALE GENOMIC DNA]</scope>
    <source>
        <strain evidence="5 6">SAG 2043</strain>
    </source>
</reference>
<name>A0AAW1PUW1_9CHLO</name>
<dbReference type="SUPFAM" id="SSF54001">
    <property type="entry name" value="Cysteine proteinases"/>
    <property type="match status" value="1"/>
</dbReference>
<proteinExistence type="inferred from homology"/>
<dbReference type="Proteomes" id="UP001489004">
    <property type="component" value="Unassembled WGS sequence"/>
</dbReference>
<feature type="compositionally biased region" description="Polar residues" evidence="3">
    <location>
        <begin position="146"/>
        <end position="162"/>
    </location>
</feature>
<protein>
    <recommendedName>
        <fullName evidence="2">Ubiquitin carboxyl-terminal hydrolase</fullName>
        <ecNumber evidence="2">3.4.19.12</ecNumber>
    </recommendedName>
</protein>
<dbReference type="PROSITE" id="PS00972">
    <property type="entry name" value="USP_1"/>
    <property type="match status" value="1"/>
</dbReference>
<feature type="domain" description="USP" evidence="4">
    <location>
        <begin position="461"/>
        <end position="803"/>
    </location>
</feature>
<dbReference type="InterPro" id="IPR001394">
    <property type="entry name" value="Peptidase_C19_UCH"/>
</dbReference>
<comment type="catalytic activity">
    <reaction evidence="2">
        <text>Thiol-dependent hydrolysis of ester, thioester, amide, peptide and isopeptide bonds formed by the C-terminal Gly of ubiquitin (a 76-residue protein attached to proteins as an intracellular targeting signal).</text>
        <dbReference type="EC" id="3.4.19.12"/>
    </reaction>
</comment>
<feature type="compositionally biased region" description="Polar residues" evidence="3">
    <location>
        <begin position="185"/>
        <end position="212"/>
    </location>
</feature>
<dbReference type="InterPro" id="IPR050185">
    <property type="entry name" value="Ub_carboxyl-term_hydrolase"/>
</dbReference>
<dbReference type="InterPro" id="IPR018200">
    <property type="entry name" value="USP_CS"/>
</dbReference>
<accession>A0AAW1PUW1</accession>
<dbReference type="InterPro" id="IPR028889">
    <property type="entry name" value="USP"/>
</dbReference>
<evidence type="ECO:0000313" key="6">
    <source>
        <dbReference type="Proteomes" id="UP001489004"/>
    </source>
</evidence>
<feature type="region of interest" description="Disordered" evidence="3">
    <location>
        <begin position="143"/>
        <end position="234"/>
    </location>
</feature>
<dbReference type="EMBL" id="JALJOR010000009">
    <property type="protein sequence ID" value="KAK9811722.1"/>
    <property type="molecule type" value="Genomic_DNA"/>
</dbReference>
<keyword evidence="2" id="KW-0833">Ubl conjugation pathway</keyword>
<feature type="compositionally biased region" description="Pro residues" evidence="3">
    <location>
        <begin position="377"/>
        <end position="386"/>
    </location>
</feature>
<keyword evidence="2" id="KW-0645">Protease</keyword>
<dbReference type="PROSITE" id="PS50235">
    <property type="entry name" value="USP_3"/>
    <property type="match status" value="1"/>
</dbReference>
<dbReference type="EC" id="3.4.19.12" evidence="2"/>
<dbReference type="GO" id="GO:0016579">
    <property type="term" value="P:protein deubiquitination"/>
    <property type="evidence" value="ECO:0007669"/>
    <property type="project" value="InterPro"/>
</dbReference>
<organism evidence="5 6">
    <name type="scientific">[Myrmecia] bisecta</name>
    <dbReference type="NCBI Taxonomy" id="41462"/>
    <lineage>
        <taxon>Eukaryota</taxon>
        <taxon>Viridiplantae</taxon>
        <taxon>Chlorophyta</taxon>
        <taxon>core chlorophytes</taxon>
        <taxon>Trebouxiophyceae</taxon>
        <taxon>Trebouxiales</taxon>
        <taxon>Trebouxiaceae</taxon>
        <taxon>Myrmecia</taxon>
    </lineage>
</organism>
<dbReference type="Pfam" id="PF00443">
    <property type="entry name" value="UCH"/>
    <property type="match status" value="1"/>
</dbReference>
<dbReference type="PROSITE" id="PS00973">
    <property type="entry name" value="USP_2"/>
    <property type="match status" value="1"/>
</dbReference>
<evidence type="ECO:0000256" key="1">
    <source>
        <dbReference type="ARBA" id="ARBA00009085"/>
    </source>
</evidence>
<sequence length="804" mass="86412">MCRHSSRSRSQCQALSDACQLVRGCCGGTAFDMNHGERPTSLRPADTEFWGSGARHVAAPGTGQQYGGGNGAEYCPFHVNSSDWRDIFAPADDSVMPPYAQFLNEQQQQQQQQHAALVPGGVGQNGFTAAQKKKYEEANDLVPELSNGTGQSSDRSPNSKHTATFLPHSSAESYPGMRHRKTRSSDGVTGSANSMSSLDVSQASSRNASFTEGSAPAHAAAHSSSEFKHSVSPPLQGHVVDATIAAPAGAVEGSTGAESATTVPAAQSAVGLISWRGRKKAPKEAALTVFTPTSPPAGPGYISPFAKVASSGDLAGAAAASKEEEEAVLATAEATGKKGHKRNRSLSSLLPVMHKSKPRRSASVVGTEEDKAAEKQPPSPKTPRAPPSRSNSVRTPKTPRTPRIGSADGSKDPLLRPKTPEPAKPAAAASALACFGMGKTVDGELSATDEEEVEALPAGSVGLRNLGNTCFINAALQCLRSTPGLPLLDVPYEKGMMADAFRQLIYEMYRGKEGSVVDPLFLLRRMASLPLGAALCNGGQHDCQEVLRLFLDSLHDDLNRVVQKPAYEEDKDDPEEAEPAKADRLWQRYLAYDNSLITDLFGGQLQSSVTCHACQGRFTMYEPFWDLSLPLAREGKPGGGLVTWFKGTATSIQDCLQVFTADELLEGSESFYCKACKEHTSATKHMRIHRLPRILLLHIKRFKYVGNTREKLTANVTFPLKGLALQQFVSEEMLEAEAAKEYDLFAVSNHFGNLVGGHYTATCLLPQPGGKQKWWTFNDDGVSKTTSQSVANSCAYMLFYCRRD</sequence>
<comment type="similarity">
    <text evidence="1 2">Belongs to the peptidase C19 family.</text>
</comment>
<dbReference type="AlphaFoldDB" id="A0AAW1PUW1"/>
<dbReference type="GO" id="GO:0004843">
    <property type="term" value="F:cysteine-type deubiquitinase activity"/>
    <property type="evidence" value="ECO:0007669"/>
    <property type="project" value="UniProtKB-UniRule"/>
</dbReference>
<evidence type="ECO:0000256" key="2">
    <source>
        <dbReference type="RuleBase" id="RU366025"/>
    </source>
</evidence>
<dbReference type="Gene3D" id="3.90.70.10">
    <property type="entry name" value="Cysteine proteinases"/>
    <property type="match status" value="1"/>
</dbReference>
<gene>
    <name evidence="5" type="ORF">WJX72_008998</name>
</gene>
<feature type="region of interest" description="Disordered" evidence="3">
    <location>
        <begin position="329"/>
        <end position="427"/>
    </location>
</feature>
<comment type="function">
    <text evidence="2">Recognizes and hydrolyzes the peptide bond at the C-terminal Gly of ubiquitin. Involved in the processing of poly-ubiquitin precursors as well as that of ubiquitinated proteins.</text>
</comment>
<dbReference type="PANTHER" id="PTHR21646">
    <property type="entry name" value="UBIQUITIN CARBOXYL-TERMINAL HYDROLASE"/>
    <property type="match status" value="1"/>
</dbReference>
<evidence type="ECO:0000259" key="4">
    <source>
        <dbReference type="PROSITE" id="PS50235"/>
    </source>
</evidence>
<dbReference type="CDD" id="cd02674">
    <property type="entry name" value="Peptidase_C19R"/>
    <property type="match status" value="1"/>
</dbReference>